<sequence length="77" mass="8535">MGKESFGGERIDNPRSSEREPGSANRVSIFRTLAEAARSLPPEAIYTGELSRLLKFEESRPVTNAEAVEMFTEMAES</sequence>
<protein>
    <submittedName>
        <fullName evidence="2">Uncharacterized protein</fullName>
    </submittedName>
</protein>
<evidence type="ECO:0000313" key="2">
    <source>
        <dbReference type="EMBL" id="OGJ02737.1"/>
    </source>
</evidence>
<dbReference type="AlphaFoldDB" id="A0A1F6Y8P3"/>
<name>A0A1F6Y8P3_9BACT</name>
<dbReference type="EMBL" id="MFVV01000035">
    <property type="protein sequence ID" value="OGJ02737.1"/>
    <property type="molecule type" value="Genomic_DNA"/>
</dbReference>
<gene>
    <name evidence="2" type="ORF">A3G06_00615</name>
</gene>
<organism evidence="2 3">
    <name type="scientific">Candidatus Nomurabacteria bacterium RIFCSPLOWO2_12_FULL_46_14</name>
    <dbReference type="NCBI Taxonomy" id="1801797"/>
    <lineage>
        <taxon>Bacteria</taxon>
        <taxon>Candidatus Nomuraibacteriota</taxon>
    </lineage>
</organism>
<accession>A0A1F6Y8P3</accession>
<feature type="compositionally biased region" description="Basic and acidic residues" evidence="1">
    <location>
        <begin position="1"/>
        <end position="21"/>
    </location>
</feature>
<evidence type="ECO:0000313" key="3">
    <source>
        <dbReference type="Proteomes" id="UP000176192"/>
    </source>
</evidence>
<comment type="caution">
    <text evidence="2">The sequence shown here is derived from an EMBL/GenBank/DDBJ whole genome shotgun (WGS) entry which is preliminary data.</text>
</comment>
<dbReference type="Proteomes" id="UP000176192">
    <property type="component" value="Unassembled WGS sequence"/>
</dbReference>
<evidence type="ECO:0000256" key="1">
    <source>
        <dbReference type="SAM" id="MobiDB-lite"/>
    </source>
</evidence>
<dbReference type="STRING" id="1801797.A3G06_00615"/>
<proteinExistence type="predicted"/>
<reference evidence="2 3" key="1">
    <citation type="journal article" date="2016" name="Nat. Commun.">
        <title>Thousands of microbial genomes shed light on interconnected biogeochemical processes in an aquifer system.</title>
        <authorList>
            <person name="Anantharaman K."/>
            <person name="Brown C.T."/>
            <person name="Hug L.A."/>
            <person name="Sharon I."/>
            <person name="Castelle C.J."/>
            <person name="Probst A.J."/>
            <person name="Thomas B.C."/>
            <person name="Singh A."/>
            <person name="Wilkins M.J."/>
            <person name="Karaoz U."/>
            <person name="Brodie E.L."/>
            <person name="Williams K.H."/>
            <person name="Hubbard S.S."/>
            <person name="Banfield J.F."/>
        </authorList>
    </citation>
    <scope>NUCLEOTIDE SEQUENCE [LARGE SCALE GENOMIC DNA]</scope>
</reference>
<feature type="region of interest" description="Disordered" evidence="1">
    <location>
        <begin position="1"/>
        <end position="25"/>
    </location>
</feature>